<dbReference type="PROSITE" id="PS51746">
    <property type="entry name" value="PPM_2"/>
    <property type="match status" value="1"/>
</dbReference>
<evidence type="ECO:0000256" key="6">
    <source>
        <dbReference type="ARBA" id="ARBA00022842"/>
    </source>
</evidence>
<evidence type="ECO:0000256" key="1">
    <source>
        <dbReference type="ARBA" id="ARBA00001936"/>
    </source>
</evidence>
<dbReference type="InterPro" id="IPR001932">
    <property type="entry name" value="PPM-type_phosphatase-like_dom"/>
</dbReference>
<evidence type="ECO:0000259" key="11">
    <source>
        <dbReference type="PROSITE" id="PS51746"/>
    </source>
</evidence>
<keyword evidence="7 9" id="KW-0904">Protein phosphatase</keyword>
<evidence type="ECO:0000256" key="4">
    <source>
        <dbReference type="ARBA" id="ARBA00022723"/>
    </source>
</evidence>
<evidence type="ECO:0000256" key="8">
    <source>
        <dbReference type="ARBA" id="ARBA00023211"/>
    </source>
</evidence>
<dbReference type="STRING" id="218851.A0A2G5EC33"/>
<evidence type="ECO:0000256" key="2">
    <source>
        <dbReference type="ARBA" id="ARBA00001946"/>
    </source>
</evidence>
<comment type="similarity">
    <text evidence="9">Belongs to the PP2C family.</text>
</comment>
<dbReference type="InParanoid" id="A0A2G5EC33"/>
<comment type="cofactor">
    <cofactor evidence="1">
        <name>Mn(2+)</name>
        <dbReference type="ChEBI" id="CHEBI:29035"/>
    </cofactor>
</comment>
<evidence type="ECO:0000256" key="5">
    <source>
        <dbReference type="ARBA" id="ARBA00022801"/>
    </source>
</evidence>
<reference evidence="12 13" key="1">
    <citation type="submission" date="2017-09" db="EMBL/GenBank/DDBJ databases">
        <title>WGS assembly of Aquilegia coerulea Goldsmith.</title>
        <authorList>
            <person name="Hodges S."/>
            <person name="Kramer E."/>
            <person name="Nordborg M."/>
            <person name="Tomkins J."/>
            <person name="Borevitz J."/>
            <person name="Derieg N."/>
            <person name="Yan J."/>
            <person name="Mihaltcheva S."/>
            <person name="Hayes R.D."/>
            <person name="Rokhsar D."/>
        </authorList>
    </citation>
    <scope>NUCLEOTIDE SEQUENCE [LARGE SCALE GENOMIC DNA]</scope>
    <source>
        <strain evidence="13">cv. Goldsmith</strain>
    </source>
</reference>
<dbReference type="PROSITE" id="PS01032">
    <property type="entry name" value="PPM_1"/>
    <property type="match status" value="1"/>
</dbReference>
<proteinExistence type="inferred from homology"/>
<protein>
    <recommendedName>
        <fullName evidence="3">protein-serine/threonine phosphatase</fullName>
        <ecNumber evidence="3">3.1.3.16</ecNumber>
    </recommendedName>
</protein>
<evidence type="ECO:0000256" key="9">
    <source>
        <dbReference type="RuleBase" id="RU003465"/>
    </source>
</evidence>
<dbReference type="EC" id="3.1.3.16" evidence="3"/>
<evidence type="ECO:0000313" key="12">
    <source>
        <dbReference type="EMBL" id="PIA53328.1"/>
    </source>
</evidence>
<dbReference type="InterPro" id="IPR000222">
    <property type="entry name" value="PP2C_BS"/>
</dbReference>
<feature type="domain" description="PPM-type phosphatase" evidence="11">
    <location>
        <begin position="43"/>
        <end position="341"/>
    </location>
</feature>
<dbReference type="Proteomes" id="UP000230069">
    <property type="component" value="Unassembled WGS sequence"/>
</dbReference>
<comment type="cofactor">
    <cofactor evidence="2">
        <name>Mg(2+)</name>
        <dbReference type="ChEBI" id="CHEBI:18420"/>
    </cofactor>
</comment>
<dbReference type="SUPFAM" id="SSF81606">
    <property type="entry name" value="PP2C-like"/>
    <property type="match status" value="1"/>
</dbReference>
<dbReference type="GO" id="GO:0004722">
    <property type="term" value="F:protein serine/threonine phosphatase activity"/>
    <property type="evidence" value="ECO:0007669"/>
    <property type="project" value="UniProtKB-EC"/>
</dbReference>
<name>A0A2G5EC33_AQUCA</name>
<dbReference type="OrthoDB" id="420076at2759"/>
<evidence type="ECO:0000256" key="3">
    <source>
        <dbReference type="ARBA" id="ARBA00013081"/>
    </source>
</evidence>
<sequence length="432" mass="47673">MFEWLGKIATTCLTPVQRYVRLNNEEEDSLIWEKELEPYHLGEFSIAVVQGNSILEDHSLVESGPDGIFVGVYDGHAGPEASVYVADHLYLNFSRLYSRNQTVSVDILREAFEATEMGFTTHVRRNMLESPIYASFGTCSLVGVIWKGTLYVANAGDSRAVLGFVDNSGSIVAEQLTTVHNANVVDARDELQAQHPDDQNVVVQKQGVWRVRGIIQVTKSIGDFYLKTPEFAINQFPRFHLSEPIRRPILTAEPSVYRRALLPQDRFVIFASDGLWDYVGVAEAAEIVAKNGRKGIARRLIVKALEEAARKHKMTYSALKKVEKGKRRAIYDDITVVVVFIDQKRLRGKEAQPIPKNSIRGFGYKAEGVDVASSSTQGNVDASGSTLRICESSSSTQGNVDASGSTRRSDEPSSTSQEINVAPSSTQGNADP</sequence>
<dbReference type="EMBL" id="KZ305026">
    <property type="protein sequence ID" value="PIA53328.1"/>
    <property type="molecule type" value="Genomic_DNA"/>
</dbReference>
<dbReference type="GO" id="GO:0046872">
    <property type="term" value="F:metal ion binding"/>
    <property type="evidence" value="ECO:0007669"/>
    <property type="project" value="UniProtKB-KW"/>
</dbReference>
<keyword evidence="4" id="KW-0479">Metal-binding</keyword>
<dbReference type="InterPro" id="IPR036457">
    <property type="entry name" value="PPM-type-like_dom_sf"/>
</dbReference>
<dbReference type="InterPro" id="IPR015655">
    <property type="entry name" value="PP2C"/>
</dbReference>
<evidence type="ECO:0000256" key="10">
    <source>
        <dbReference type="SAM" id="MobiDB-lite"/>
    </source>
</evidence>
<dbReference type="AlphaFoldDB" id="A0A2G5EC33"/>
<keyword evidence="8" id="KW-0464">Manganese</keyword>
<dbReference type="Gene3D" id="3.60.40.10">
    <property type="entry name" value="PPM-type phosphatase domain"/>
    <property type="match status" value="1"/>
</dbReference>
<keyword evidence="6" id="KW-0460">Magnesium</keyword>
<keyword evidence="13" id="KW-1185">Reference proteome</keyword>
<feature type="non-terminal residue" evidence="12">
    <location>
        <position position="432"/>
    </location>
</feature>
<gene>
    <name evidence="12" type="ORF">AQUCO_00900122v1</name>
</gene>
<evidence type="ECO:0000313" key="13">
    <source>
        <dbReference type="Proteomes" id="UP000230069"/>
    </source>
</evidence>
<accession>A0A2G5EC33</accession>
<feature type="region of interest" description="Disordered" evidence="10">
    <location>
        <begin position="373"/>
        <end position="432"/>
    </location>
</feature>
<dbReference type="SMART" id="SM00332">
    <property type="entry name" value="PP2Cc"/>
    <property type="match status" value="1"/>
</dbReference>
<dbReference type="CDD" id="cd00143">
    <property type="entry name" value="PP2Cc"/>
    <property type="match status" value="1"/>
</dbReference>
<dbReference type="PANTHER" id="PTHR47992">
    <property type="entry name" value="PROTEIN PHOSPHATASE"/>
    <property type="match status" value="1"/>
</dbReference>
<keyword evidence="5 9" id="KW-0378">Hydrolase</keyword>
<organism evidence="12 13">
    <name type="scientific">Aquilegia coerulea</name>
    <name type="common">Rocky mountain columbine</name>
    <dbReference type="NCBI Taxonomy" id="218851"/>
    <lineage>
        <taxon>Eukaryota</taxon>
        <taxon>Viridiplantae</taxon>
        <taxon>Streptophyta</taxon>
        <taxon>Embryophyta</taxon>
        <taxon>Tracheophyta</taxon>
        <taxon>Spermatophyta</taxon>
        <taxon>Magnoliopsida</taxon>
        <taxon>Ranunculales</taxon>
        <taxon>Ranunculaceae</taxon>
        <taxon>Thalictroideae</taxon>
        <taxon>Aquilegia</taxon>
    </lineage>
</organism>
<dbReference type="Pfam" id="PF00481">
    <property type="entry name" value="PP2C"/>
    <property type="match status" value="1"/>
</dbReference>
<evidence type="ECO:0000256" key="7">
    <source>
        <dbReference type="ARBA" id="ARBA00022912"/>
    </source>
</evidence>